<feature type="compositionally biased region" description="Basic and acidic residues" evidence="3">
    <location>
        <begin position="209"/>
        <end position="218"/>
    </location>
</feature>
<proteinExistence type="inferred from homology"/>
<evidence type="ECO:0000256" key="1">
    <source>
        <dbReference type="ARBA" id="ARBA00008482"/>
    </source>
</evidence>
<dbReference type="eggNOG" id="KOG3250">
    <property type="taxonomic scope" value="Eukaryota"/>
</dbReference>
<comment type="similarity">
    <text evidence="1">Belongs to the CSN7/EIF3M family. CSN7 subfamily.</text>
</comment>
<sequence length="218" mass="24132">MPNVQALAGTPHEPHLRLLETFAYGTYTDAQAKADQLPKLTGAQVDKLRMLSVVSLAHTSKLVPYAAMKTALGIDNIRRLEDVIFDTMYAGLLQGKLDQRQAVLKVKYAMARDVRVDELTTMIDKLGSWASTTQVLLETLEGSVTQAAESRKSEAQIAESLAAEAAEVKKNFSESTGKQRDDDGFHDVGFDMEDRSGGMRRGRSKRNRAGMDFRPRNK</sequence>
<dbReference type="InParanoid" id="D7FUU8"/>
<evidence type="ECO:0000313" key="6">
    <source>
        <dbReference type="Proteomes" id="UP000002630"/>
    </source>
</evidence>
<evidence type="ECO:0000256" key="3">
    <source>
        <dbReference type="SAM" id="MobiDB-lite"/>
    </source>
</evidence>
<dbReference type="PROSITE" id="PS50250">
    <property type="entry name" value="PCI"/>
    <property type="match status" value="1"/>
</dbReference>
<protein>
    <recommendedName>
        <fullName evidence="4">PCI domain-containing protein</fullName>
    </recommendedName>
</protein>
<dbReference type="AlphaFoldDB" id="D7FUU8"/>
<feature type="compositionally biased region" description="Basic and acidic residues" evidence="3">
    <location>
        <begin position="168"/>
        <end position="197"/>
    </location>
</feature>
<name>D7FUU8_ECTSI</name>
<gene>
    <name evidence="5" type="ORF">Esi_0279_0034</name>
</gene>
<dbReference type="GO" id="GO:0008180">
    <property type="term" value="C:COP9 signalosome"/>
    <property type="evidence" value="ECO:0007669"/>
    <property type="project" value="UniProtKB-KW"/>
</dbReference>
<keyword evidence="2" id="KW-0736">Signalosome</keyword>
<dbReference type="Proteomes" id="UP000002630">
    <property type="component" value="Linkage Group LG16"/>
</dbReference>
<dbReference type="OMA" id="ANTEHEP"/>
<dbReference type="InterPro" id="IPR045237">
    <property type="entry name" value="COPS7/eIF3m"/>
</dbReference>
<feature type="region of interest" description="Disordered" evidence="3">
    <location>
        <begin position="168"/>
        <end position="218"/>
    </location>
</feature>
<accession>D7FUU8</accession>
<dbReference type="SMART" id="SM00088">
    <property type="entry name" value="PINT"/>
    <property type="match status" value="1"/>
</dbReference>
<dbReference type="Pfam" id="PF01399">
    <property type="entry name" value="PCI"/>
    <property type="match status" value="1"/>
</dbReference>
<dbReference type="EMBL" id="FN648463">
    <property type="protein sequence ID" value="CBJ31754.1"/>
    <property type="molecule type" value="Genomic_DNA"/>
</dbReference>
<dbReference type="OrthoDB" id="10265275at2759"/>
<feature type="compositionally biased region" description="Basic residues" evidence="3">
    <location>
        <begin position="198"/>
        <end position="208"/>
    </location>
</feature>
<keyword evidence="6" id="KW-1185">Reference proteome</keyword>
<evidence type="ECO:0000259" key="4">
    <source>
        <dbReference type="PROSITE" id="PS50250"/>
    </source>
</evidence>
<dbReference type="PANTHER" id="PTHR15350:SF5">
    <property type="entry name" value="COP9 SIGNALOSOME COMPLEX SUBUNIT 7"/>
    <property type="match status" value="1"/>
</dbReference>
<evidence type="ECO:0000313" key="5">
    <source>
        <dbReference type="EMBL" id="CBJ31754.1"/>
    </source>
</evidence>
<dbReference type="PANTHER" id="PTHR15350">
    <property type="entry name" value="COP9 SIGNALOSOME COMPLEX SUBUNIT 7/DENDRITIC CELL PROTEIN GA17"/>
    <property type="match status" value="1"/>
</dbReference>
<reference evidence="5 6" key="1">
    <citation type="journal article" date="2010" name="Nature">
        <title>The Ectocarpus genome and the independent evolution of multicellularity in brown algae.</title>
        <authorList>
            <person name="Cock J.M."/>
            <person name="Sterck L."/>
            <person name="Rouze P."/>
            <person name="Scornet D."/>
            <person name="Allen A.E."/>
            <person name="Amoutzias G."/>
            <person name="Anthouard V."/>
            <person name="Artiguenave F."/>
            <person name="Aury J.M."/>
            <person name="Badger J.H."/>
            <person name="Beszteri B."/>
            <person name="Billiau K."/>
            <person name="Bonnet E."/>
            <person name="Bothwell J.H."/>
            <person name="Bowler C."/>
            <person name="Boyen C."/>
            <person name="Brownlee C."/>
            <person name="Carrano C.J."/>
            <person name="Charrier B."/>
            <person name="Cho G.Y."/>
            <person name="Coelho S.M."/>
            <person name="Collen J."/>
            <person name="Corre E."/>
            <person name="Da Silva C."/>
            <person name="Delage L."/>
            <person name="Delaroque N."/>
            <person name="Dittami S.M."/>
            <person name="Doulbeau S."/>
            <person name="Elias M."/>
            <person name="Farnham G."/>
            <person name="Gachon C.M."/>
            <person name="Gschloessl B."/>
            <person name="Heesch S."/>
            <person name="Jabbari K."/>
            <person name="Jubin C."/>
            <person name="Kawai H."/>
            <person name="Kimura K."/>
            <person name="Kloareg B."/>
            <person name="Kupper F.C."/>
            <person name="Lang D."/>
            <person name="Le Bail A."/>
            <person name="Leblanc C."/>
            <person name="Lerouge P."/>
            <person name="Lohr M."/>
            <person name="Lopez P.J."/>
            <person name="Martens C."/>
            <person name="Maumus F."/>
            <person name="Michel G."/>
            <person name="Miranda-Saavedra D."/>
            <person name="Morales J."/>
            <person name="Moreau H."/>
            <person name="Motomura T."/>
            <person name="Nagasato C."/>
            <person name="Napoli C.A."/>
            <person name="Nelson D.R."/>
            <person name="Nyvall-Collen P."/>
            <person name="Peters A.F."/>
            <person name="Pommier C."/>
            <person name="Potin P."/>
            <person name="Poulain J."/>
            <person name="Quesneville H."/>
            <person name="Read B."/>
            <person name="Rensing S.A."/>
            <person name="Ritter A."/>
            <person name="Rousvoal S."/>
            <person name="Samanta M."/>
            <person name="Samson G."/>
            <person name="Schroeder D.C."/>
            <person name="Segurens B."/>
            <person name="Strittmatter M."/>
            <person name="Tonon T."/>
            <person name="Tregear J.W."/>
            <person name="Valentin K."/>
            <person name="von Dassow P."/>
            <person name="Yamagishi T."/>
            <person name="Van de Peer Y."/>
            <person name="Wincker P."/>
        </authorList>
    </citation>
    <scope>NUCLEOTIDE SEQUENCE [LARGE SCALE GENOMIC DNA]</scope>
    <source>
        <strain evidence="6">Ec32 / CCAP1310/4</strain>
    </source>
</reference>
<dbReference type="STRING" id="2880.D7FUU8"/>
<feature type="domain" description="PCI" evidence="4">
    <location>
        <begin position="1"/>
        <end position="111"/>
    </location>
</feature>
<dbReference type="InterPro" id="IPR000717">
    <property type="entry name" value="PCI_dom"/>
</dbReference>
<organism evidence="5 6">
    <name type="scientific">Ectocarpus siliculosus</name>
    <name type="common">Brown alga</name>
    <name type="synonym">Conferva siliculosa</name>
    <dbReference type="NCBI Taxonomy" id="2880"/>
    <lineage>
        <taxon>Eukaryota</taxon>
        <taxon>Sar</taxon>
        <taxon>Stramenopiles</taxon>
        <taxon>Ochrophyta</taxon>
        <taxon>PX clade</taxon>
        <taxon>Phaeophyceae</taxon>
        <taxon>Ectocarpales</taxon>
        <taxon>Ectocarpaceae</taxon>
        <taxon>Ectocarpus</taxon>
    </lineage>
</organism>
<evidence type="ECO:0000256" key="2">
    <source>
        <dbReference type="ARBA" id="ARBA00022790"/>
    </source>
</evidence>
<dbReference type="EMBL" id="FN649741">
    <property type="protein sequence ID" value="CBJ31754.1"/>
    <property type="molecule type" value="Genomic_DNA"/>
</dbReference>